<keyword evidence="1" id="KW-1133">Transmembrane helix</keyword>
<keyword evidence="1" id="KW-0472">Membrane</keyword>
<dbReference type="SUPFAM" id="SSF50969">
    <property type="entry name" value="YVTN repeat-like/Quinoprotein amine dehydrogenase"/>
    <property type="match status" value="1"/>
</dbReference>
<dbReference type="OrthoDB" id="8478041at2"/>
<protein>
    <recommendedName>
        <fullName evidence="4">LVIVD repeat-containing protein</fullName>
    </recommendedName>
</protein>
<accession>A0A1G5EQQ3</accession>
<evidence type="ECO:0000313" key="2">
    <source>
        <dbReference type="EMBL" id="SCY29345.1"/>
    </source>
</evidence>
<keyword evidence="1" id="KW-0812">Transmembrane</keyword>
<dbReference type="AlphaFoldDB" id="A0A1G5EQQ3"/>
<feature type="transmembrane region" description="Helical" evidence="1">
    <location>
        <begin position="59"/>
        <end position="76"/>
    </location>
</feature>
<evidence type="ECO:0000313" key="3">
    <source>
        <dbReference type="Proteomes" id="UP000198870"/>
    </source>
</evidence>
<proteinExistence type="predicted"/>
<evidence type="ECO:0008006" key="4">
    <source>
        <dbReference type="Google" id="ProtNLM"/>
    </source>
</evidence>
<feature type="transmembrane region" description="Helical" evidence="1">
    <location>
        <begin position="29"/>
        <end position="47"/>
    </location>
</feature>
<dbReference type="EMBL" id="FMUX01000006">
    <property type="protein sequence ID" value="SCY29345.1"/>
    <property type="molecule type" value="Genomic_DNA"/>
</dbReference>
<dbReference type="InterPro" id="IPR011044">
    <property type="entry name" value="Quino_amine_DH_bsu"/>
</dbReference>
<reference evidence="2 3" key="1">
    <citation type="submission" date="2016-10" db="EMBL/GenBank/DDBJ databases">
        <authorList>
            <person name="de Groot N.N."/>
        </authorList>
    </citation>
    <scope>NUCLEOTIDE SEQUENCE [LARGE SCALE GENOMIC DNA]</scope>
    <source>
        <strain evidence="2 3">AA1</strain>
    </source>
</reference>
<sequence length="518" mass="57208">MKAVSWLVTLGCVAGMVASFMDSDPAGVALLGLGMLLVLPLAARRYAGVVLLRRSDVRVLLALCLYGVLFLPMLNGRAAEEGVTIQSAPAGTPHPFMSGYFHSPWPGEDGGPERLQVPGNLPGLDIREGSRVKVTRRFSRLANMVILRRPGEVYLLTTALARNRYLGLPSYSRLERVDPVTLETITRSPRLKAGPGWPGGVAAHANGDLYVVFGRWCHRLDADCHLLASYRLPYNHPYNSFVILDNGTLVMKEMSEKASHLTVLDPITMKPVCDHIPLYEPSVARISARGNTVYVVGTRSIFRYPWSSRAYKPVFDEKWVFDYVKETGRSFGWDPVISEKNAWFLDNGDHGYRISMLGAAETPGMTHVVRVSLADASDATVFPVSGLPLGTVTNPPVYCEDKKILVAYDSANAVIKAWRHGPEANAFTLLWEKEGFGASNHMIYFPDTGELCTNDYAYGRGDASVVLDVESGEEKARVNMNTLFQGVIFSAPGWRRDYYYVTFDTVARVYLPPSGETL</sequence>
<dbReference type="RefSeq" id="WP_092210602.1">
    <property type="nucleotide sequence ID" value="NZ_FMUX01000006.1"/>
</dbReference>
<name>A0A1G5EQQ3_9BACT</name>
<dbReference type="Proteomes" id="UP000198870">
    <property type="component" value="Unassembled WGS sequence"/>
</dbReference>
<organism evidence="2 3">
    <name type="scientific">Desulfoluna spongiiphila</name>
    <dbReference type="NCBI Taxonomy" id="419481"/>
    <lineage>
        <taxon>Bacteria</taxon>
        <taxon>Pseudomonadati</taxon>
        <taxon>Thermodesulfobacteriota</taxon>
        <taxon>Desulfobacteria</taxon>
        <taxon>Desulfobacterales</taxon>
        <taxon>Desulfolunaceae</taxon>
        <taxon>Desulfoluna</taxon>
    </lineage>
</organism>
<keyword evidence="3" id="KW-1185">Reference proteome</keyword>
<evidence type="ECO:0000256" key="1">
    <source>
        <dbReference type="SAM" id="Phobius"/>
    </source>
</evidence>
<gene>
    <name evidence="2" type="ORF">SAMN05216233_106168</name>
</gene>